<feature type="compositionally biased region" description="Polar residues" evidence="3">
    <location>
        <begin position="947"/>
        <end position="958"/>
    </location>
</feature>
<protein>
    <recommendedName>
        <fullName evidence="1">Globin</fullName>
    </recommendedName>
    <alternativeName>
        <fullName evidence="2">Myoglobin</fullName>
    </alternativeName>
</protein>
<reference evidence="5 6" key="1">
    <citation type="journal article" date="2021" name="Elife">
        <title>Chloroplast acquisition without the gene transfer in kleptoplastic sea slugs, Plakobranchus ocellatus.</title>
        <authorList>
            <person name="Maeda T."/>
            <person name="Takahashi S."/>
            <person name="Yoshida T."/>
            <person name="Shimamura S."/>
            <person name="Takaki Y."/>
            <person name="Nagai Y."/>
            <person name="Toyoda A."/>
            <person name="Suzuki Y."/>
            <person name="Arimoto A."/>
            <person name="Ishii H."/>
            <person name="Satoh N."/>
            <person name="Nishiyama T."/>
            <person name="Hasebe M."/>
            <person name="Maruyama T."/>
            <person name="Minagawa J."/>
            <person name="Obokata J."/>
            <person name="Shigenobu S."/>
        </authorList>
    </citation>
    <scope>NUCLEOTIDE SEQUENCE [LARGE SCALE GENOMIC DNA]</scope>
</reference>
<comment type="caution">
    <text evidence="5">The sequence shown here is derived from an EMBL/GenBank/DDBJ whole genome shotgun (WGS) entry which is preliminary data.</text>
</comment>
<dbReference type="InterPro" id="IPR054095">
    <property type="entry name" value="Androglobin_V"/>
</dbReference>
<dbReference type="InterPro" id="IPR012292">
    <property type="entry name" value="Globin/Proto"/>
</dbReference>
<dbReference type="PANTHER" id="PTHR46298">
    <property type="entry name" value="ANDROGLOBIN"/>
    <property type="match status" value="1"/>
</dbReference>
<dbReference type="CDD" id="cd22307">
    <property type="entry name" value="Adgb_C_mid-like"/>
    <property type="match status" value="1"/>
</dbReference>
<dbReference type="Pfam" id="PF22070">
    <property type="entry name" value="Androglobin_V"/>
    <property type="match status" value="1"/>
</dbReference>
<feature type="compositionally biased region" description="Polar residues" evidence="3">
    <location>
        <begin position="761"/>
        <end position="774"/>
    </location>
</feature>
<evidence type="ECO:0000313" key="5">
    <source>
        <dbReference type="EMBL" id="GFN92440.1"/>
    </source>
</evidence>
<dbReference type="Pfam" id="PF22069">
    <property type="entry name" value="Androglobin_IV"/>
    <property type="match status" value="1"/>
</dbReference>
<dbReference type="GO" id="GO:0020037">
    <property type="term" value="F:heme binding"/>
    <property type="evidence" value="ECO:0007669"/>
    <property type="project" value="InterPro"/>
</dbReference>
<dbReference type="PANTHER" id="PTHR46298:SF1">
    <property type="entry name" value="ANDROGLOBIN"/>
    <property type="match status" value="1"/>
</dbReference>
<dbReference type="Proteomes" id="UP000735302">
    <property type="component" value="Unassembled WGS sequence"/>
</dbReference>
<evidence type="ECO:0000256" key="3">
    <source>
        <dbReference type="SAM" id="MobiDB-lite"/>
    </source>
</evidence>
<dbReference type="InterPro" id="IPR057249">
    <property type="entry name" value="Globin_CP_ADGB"/>
</dbReference>
<feature type="region of interest" description="Disordered" evidence="3">
    <location>
        <begin position="824"/>
        <end position="881"/>
    </location>
</feature>
<name>A0AAV3ZCS5_9GAST</name>
<sequence length="1154" mass="129038">STRSKPGSATKERGGALKRPESRQSNKDIKEANKEIPAPGAPPLGNVSAGGLAPPTQPVIGPDGEPIAMEEEPQPEVPQDNTPKPKKAWMDFDIFCKCFRTLYVFHKSNTYLCNQRYSDLKNVTASAVTAASKSEKKPPQAVATVSDGSSPFYLFVDNLAPTDIVVSYSVLSRWFDPPVPSMDDKKSLSQIRQGKDKDGDKEATNASISLESVVGEQKPPPPVTPGTLVAEPYSWKSLVTGQPILRLRTTGTKSAVLSLPPGRHVLRFMMTSPLGHHVHMCSTVNFVFGDEETVMPQLTHESCRFRENATQVIMNLGKCIMGFSDMEQFQAAWTELVKSHCPYLADKQISKKRHFQTFNDALYSMLKKTIKDIITPEMAFAWRAFTFDATTPNILAIPVGSRPATGSASVRGSAKPSSKKRGGNQSQVVAAASGEAEKPENPWANREATIEEQIAAVKIQKAWRGYYVQKIKRARTPGSEENTKAQESLNRAWPLIESAMEENGLMLLREMFKKEPDIMPHYPFYQDEWNKISYADYKGSYPDQSSMNWFIVFRDIFHVKEEMLVVPRMYVPISTCMLRVIDNDTGQEIPRVFQKVAPYVYKRNKKGYSFVAEARTVEQPLPGGNWRMRLIGSLNALPAPHTGEVCCNFVTKEIRDYYVPNPQNVIFRQAVKVTEDHFASLQVNTSKRDVYIKLAVLDNEEEVISSVGKGHVVIPAFTFLKDITQDDIDARRSSSRASTKNAAPATSKPEKASSKMKRTESAVSQEHSPPSRNSMRSDAELAERLEDSRPHKYIIQATVLQNSWPLSESSWRFVQMLKEMERNELKVSNKERPPSPPKVEKTPAGGGKAKAKGGKDKGAKDKGQDGKGSRPSSQQFDITKPHYTLRVVSDAVTAEEIEVKKDTERADEIRAMKKAWEDAEPGRAAKAMQSRLKYLNDHTIRIHPSSEDVTLSGTIQSISKEDQTETGNTTMPASGTSLNQESGTNLTEQEPSPPTPASFGDHFESETTLTLEPPPMPQPKEILEPLDKTPFIRRTLPAPRYLDETEIERLMAERQQKIADYKAFRAGVEQWRELDKQKRNKTKLQQLEQCQALQSALDAARERVNIPREAIRQRFLDAERLKVEEAANQEAAMKAELEAKSPKRKKSAGGKKKK</sequence>
<feature type="domain" description="Globin" evidence="4">
    <location>
        <begin position="279"/>
        <end position="514"/>
    </location>
</feature>
<dbReference type="Pfam" id="PF00042">
    <property type="entry name" value="Globin"/>
    <property type="match status" value="1"/>
</dbReference>
<evidence type="ECO:0000256" key="1">
    <source>
        <dbReference type="ARBA" id="ARBA00013895"/>
    </source>
</evidence>
<accession>A0AAV3ZCS5</accession>
<dbReference type="GO" id="GO:0019825">
    <property type="term" value="F:oxygen binding"/>
    <property type="evidence" value="ECO:0007669"/>
    <property type="project" value="InterPro"/>
</dbReference>
<feature type="region of interest" description="Disordered" evidence="3">
    <location>
        <begin position="181"/>
        <end position="203"/>
    </location>
</feature>
<feature type="compositionally biased region" description="Basic and acidic residues" evidence="3">
    <location>
        <begin position="182"/>
        <end position="203"/>
    </location>
</feature>
<dbReference type="InterPro" id="IPR053033">
    <property type="entry name" value="Androglobin-like"/>
</dbReference>
<feature type="compositionally biased region" description="Basic residues" evidence="3">
    <location>
        <begin position="1142"/>
        <end position="1154"/>
    </location>
</feature>
<feature type="compositionally biased region" description="Polar residues" evidence="3">
    <location>
        <begin position="965"/>
        <end position="990"/>
    </location>
</feature>
<feature type="compositionally biased region" description="Basic and acidic residues" evidence="3">
    <location>
        <begin position="10"/>
        <end position="34"/>
    </location>
</feature>
<feature type="region of interest" description="Disordered" evidence="3">
    <location>
        <begin position="1"/>
        <end position="84"/>
    </location>
</feature>
<organism evidence="5 6">
    <name type="scientific">Plakobranchus ocellatus</name>
    <dbReference type="NCBI Taxonomy" id="259542"/>
    <lineage>
        <taxon>Eukaryota</taxon>
        <taxon>Metazoa</taxon>
        <taxon>Spiralia</taxon>
        <taxon>Lophotrochozoa</taxon>
        <taxon>Mollusca</taxon>
        <taxon>Gastropoda</taxon>
        <taxon>Heterobranchia</taxon>
        <taxon>Euthyneura</taxon>
        <taxon>Panpulmonata</taxon>
        <taxon>Sacoglossa</taxon>
        <taxon>Placobranchoidea</taxon>
        <taxon>Plakobranchidae</taxon>
        <taxon>Plakobranchus</taxon>
    </lineage>
</organism>
<feature type="region of interest" description="Disordered" evidence="3">
    <location>
        <begin position="945"/>
        <end position="1029"/>
    </location>
</feature>
<feature type="region of interest" description="Disordered" evidence="3">
    <location>
        <begin position="730"/>
        <end position="779"/>
    </location>
</feature>
<proteinExistence type="predicted"/>
<dbReference type="Pfam" id="PF22068">
    <property type="entry name" value="Androglobin_II"/>
    <property type="match status" value="1"/>
</dbReference>
<evidence type="ECO:0000259" key="4">
    <source>
        <dbReference type="PROSITE" id="PS52042"/>
    </source>
</evidence>
<gene>
    <name evidence="5" type="ORF">PoB_001894600</name>
</gene>
<feature type="compositionally biased region" description="Basic and acidic residues" evidence="3">
    <location>
        <begin position="748"/>
        <end position="760"/>
    </location>
</feature>
<evidence type="ECO:0000256" key="2">
    <source>
        <dbReference type="ARBA" id="ARBA00030087"/>
    </source>
</evidence>
<dbReference type="SUPFAM" id="SSF46458">
    <property type="entry name" value="Globin-like"/>
    <property type="match status" value="1"/>
</dbReference>
<feature type="region of interest" description="Disordered" evidence="3">
    <location>
        <begin position="1131"/>
        <end position="1154"/>
    </location>
</feature>
<dbReference type="InterPro" id="IPR009050">
    <property type="entry name" value="Globin-like_sf"/>
</dbReference>
<keyword evidence="6" id="KW-1185">Reference proteome</keyword>
<dbReference type="InterPro" id="IPR054094">
    <property type="entry name" value="Androglobin_IV"/>
</dbReference>
<dbReference type="InterPro" id="IPR000971">
    <property type="entry name" value="Globin"/>
</dbReference>
<feature type="non-terminal residue" evidence="5">
    <location>
        <position position="1"/>
    </location>
</feature>
<dbReference type="PROSITE" id="PS50096">
    <property type="entry name" value="IQ"/>
    <property type="match status" value="1"/>
</dbReference>
<evidence type="ECO:0000313" key="6">
    <source>
        <dbReference type="Proteomes" id="UP000735302"/>
    </source>
</evidence>
<feature type="compositionally biased region" description="Basic and acidic residues" evidence="3">
    <location>
        <begin position="853"/>
        <end position="868"/>
    </location>
</feature>
<feature type="region of interest" description="Disordered" evidence="3">
    <location>
        <begin position="402"/>
        <end position="445"/>
    </location>
</feature>
<dbReference type="Gene3D" id="1.10.490.10">
    <property type="entry name" value="Globins"/>
    <property type="match status" value="1"/>
</dbReference>
<dbReference type="PROSITE" id="PS52042">
    <property type="entry name" value="GLOBIN_CP_ADGB"/>
    <property type="match status" value="1"/>
</dbReference>
<dbReference type="EMBL" id="BLXT01002239">
    <property type="protein sequence ID" value="GFN92440.1"/>
    <property type="molecule type" value="Genomic_DNA"/>
</dbReference>
<dbReference type="AlphaFoldDB" id="A0AAV3ZCS5"/>
<dbReference type="InterPro" id="IPR054093">
    <property type="entry name" value="Androglobin_II"/>
</dbReference>
<feature type="compositionally biased region" description="Basic and acidic residues" evidence="3">
    <location>
        <begin position="824"/>
        <end position="841"/>
    </location>
</feature>